<keyword evidence="7" id="KW-0732">Signal</keyword>
<keyword evidence="5 6" id="KW-0408">Iron</keyword>
<evidence type="ECO:0000256" key="7">
    <source>
        <dbReference type="SAM" id="SignalP"/>
    </source>
</evidence>
<dbReference type="Proteomes" id="UP000006755">
    <property type="component" value="Unassembled WGS sequence"/>
</dbReference>
<feature type="signal peptide" evidence="7">
    <location>
        <begin position="1"/>
        <end position="23"/>
    </location>
</feature>
<evidence type="ECO:0000256" key="2">
    <source>
        <dbReference type="ARBA" id="ARBA00022617"/>
    </source>
</evidence>
<dbReference type="eggNOG" id="COG3245">
    <property type="taxonomic scope" value="Bacteria"/>
</dbReference>
<dbReference type="AlphaFoldDB" id="K2JZV5"/>
<proteinExistence type="predicted"/>
<protein>
    <submittedName>
        <fullName evidence="9">Cytochrome c5</fullName>
    </submittedName>
</protein>
<dbReference type="OrthoDB" id="9814708at2"/>
<dbReference type="PRINTS" id="PR00607">
    <property type="entry name" value="CYTCHROMECIE"/>
</dbReference>
<dbReference type="Gene3D" id="1.10.760.10">
    <property type="entry name" value="Cytochrome c-like domain"/>
    <property type="match status" value="1"/>
</dbReference>
<dbReference type="SUPFAM" id="SSF46626">
    <property type="entry name" value="Cytochrome c"/>
    <property type="match status" value="1"/>
</dbReference>
<evidence type="ECO:0000313" key="10">
    <source>
        <dbReference type="Proteomes" id="UP000006755"/>
    </source>
</evidence>
<keyword evidence="1" id="KW-0813">Transport</keyword>
<keyword evidence="3 6" id="KW-0479">Metal-binding</keyword>
<keyword evidence="4" id="KW-0249">Electron transport</keyword>
<keyword evidence="2 6" id="KW-0349">Heme</keyword>
<dbReference type="PANTHER" id="PTHR40942:SF4">
    <property type="entry name" value="CYTOCHROME C5"/>
    <property type="match status" value="1"/>
</dbReference>
<evidence type="ECO:0000256" key="3">
    <source>
        <dbReference type="ARBA" id="ARBA00022723"/>
    </source>
</evidence>
<sequence length="135" mass="14396">MRVSKLSNAVVLLLGLVSCTVLASDEEERQAIAERIKPVGSVYLEGENTAAQPQQPSGPRDGQQVYQGACFACHGTGAMGAPKAHTAEWDERVAQGMDTLLTHALNGFKAMPAKGTCMDCSDDEIKAAIEFMINK</sequence>
<dbReference type="InterPro" id="IPR009056">
    <property type="entry name" value="Cyt_c-like_dom"/>
</dbReference>
<evidence type="ECO:0000256" key="5">
    <source>
        <dbReference type="ARBA" id="ARBA00023004"/>
    </source>
</evidence>
<dbReference type="InterPro" id="IPR002323">
    <property type="entry name" value="Cyt_CIE"/>
</dbReference>
<dbReference type="InterPro" id="IPR036909">
    <property type="entry name" value="Cyt_c-like_dom_sf"/>
</dbReference>
<dbReference type="PROSITE" id="PS51257">
    <property type="entry name" value="PROKAR_LIPOPROTEIN"/>
    <property type="match status" value="1"/>
</dbReference>
<dbReference type="Pfam" id="PF13442">
    <property type="entry name" value="Cytochrome_CBB3"/>
    <property type="match status" value="1"/>
</dbReference>
<gene>
    <name evidence="9" type="ORF">B3C1_05702</name>
</gene>
<name>K2JZV5_9GAMM</name>
<dbReference type="RefSeq" id="WP_008483513.1">
    <property type="nucleotide sequence ID" value="NZ_AMRI01000006.1"/>
</dbReference>
<dbReference type="PANTHER" id="PTHR40942">
    <property type="match status" value="1"/>
</dbReference>
<dbReference type="GO" id="GO:0005506">
    <property type="term" value="F:iron ion binding"/>
    <property type="evidence" value="ECO:0007669"/>
    <property type="project" value="InterPro"/>
</dbReference>
<organism evidence="9 10">
    <name type="scientific">Gallaecimonas xiamenensis 3-C-1</name>
    <dbReference type="NCBI Taxonomy" id="745411"/>
    <lineage>
        <taxon>Bacteria</taxon>
        <taxon>Pseudomonadati</taxon>
        <taxon>Pseudomonadota</taxon>
        <taxon>Gammaproteobacteria</taxon>
        <taxon>Enterobacterales</taxon>
        <taxon>Gallaecimonadaceae</taxon>
        <taxon>Gallaecimonas</taxon>
    </lineage>
</organism>
<evidence type="ECO:0000256" key="6">
    <source>
        <dbReference type="PROSITE-ProRule" id="PRU00433"/>
    </source>
</evidence>
<accession>K2JZV5</accession>
<evidence type="ECO:0000256" key="4">
    <source>
        <dbReference type="ARBA" id="ARBA00022982"/>
    </source>
</evidence>
<feature type="chain" id="PRO_5003859606" evidence="7">
    <location>
        <begin position="24"/>
        <end position="135"/>
    </location>
</feature>
<dbReference type="PROSITE" id="PS51007">
    <property type="entry name" value="CYTC"/>
    <property type="match status" value="1"/>
</dbReference>
<reference evidence="9 10" key="1">
    <citation type="journal article" date="2012" name="J. Bacteriol.">
        <title>Genome Sequence of Gallaecimonas xiamenensis Type Strain 3-C-1.</title>
        <authorList>
            <person name="Lai Q."/>
            <person name="Wang L."/>
            <person name="Wang W."/>
            <person name="Shao Z."/>
        </authorList>
    </citation>
    <scope>NUCLEOTIDE SEQUENCE [LARGE SCALE GENOMIC DNA]</scope>
    <source>
        <strain evidence="9 10">3-C-1</strain>
    </source>
</reference>
<dbReference type="GO" id="GO:0009055">
    <property type="term" value="F:electron transfer activity"/>
    <property type="evidence" value="ECO:0007669"/>
    <property type="project" value="InterPro"/>
</dbReference>
<dbReference type="GO" id="GO:0020037">
    <property type="term" value="F:heme binding"/>
    <property type="evidence" value="ECO:0007669"/>
    <property type="project" value="InterPro"/>
</dbReference>
<dbReference type="STRING" id="745411.B3C1_05702"/>
<keyword evidence="10" id="KW-1185">Reference proteome</keyword>
<dbReference type="EMBL" id="AMRI01000006">
    <property type="protein sequence ID" value="EKE75929.1"/>
    <property type="molecule type" value="Genomic_DNA"/>
</dbReference>
<dbReference type="PATRIC" id="fig|745411.4.peg.1135"/>
<feature type="domain" description="Cytochrome c" evidence="8">
    <location>
        <begin position="57"/>
        <end position="135"/>
    </location>
</feature>
<evidence type="ECO:0000259" key="8">
    <source>
        <dbReference type="PROSITE" id="PS51007"/>
    </source>
</evidence>
<evidence type="ECO:0000313" key="9">
    <source>
        <dbReference type="EMBL" id="EKE75929.1"/>
    </source>
</evidence>
<comment type="caution">
    <text evidence="9">The sequence shown here is derived from an EMBL/GenBank/DDBJ whole genome shotgun (WGS) entry which is preliminary data.</text>
</comment>
<evidence type="ECO:0000256" key="1">
    <source>
        <dbReference type="ARBA" id="ARBA00022448"/>
    </source>
</evidence>